<evidence type="ECO:0000313" key="1">
    <source>
        <dbReference type="EMBL" id="CDK29018.1"/>
    </source>
</evidence>
<dbReference type="RefSeq" id="XP_022461007.1">
    <property type="nucleotide sequence ID" value="XM_022606146.1"/>
</dbReference>
<evidence type="ECO:0000313" key="2">
    <source>
        <dbReference type="Proteomes" id="UP000019384"/>
    </source>
</evidence>
<dbReference type="AlphaFoldDB" id="W6MRP4"/>
<dbReference type="Proteomes" id="UP000019384">
    <property type="component" value="Unassembled WGS sequence"/>
</dbReference>
<protein>
    <recommendedName>
        <fullName evidence="3">Proteasome assembly chaperone 3</fullName>
    </recommendedName>
</protein>
<reference evidence="1" key="1">
    <citation type="submission" date="2013-12" db="EMBL/GenBank/DDBJ databases">
        <authorList>
            <person name="Genoscope - CEA"/>
        </authorList>
    </citation>
    <scope>NUCLEOTIDE SEQUENCE</scope>
    <source>
        <strain evidence="1">CBS 1993</strain>
    </source>
</reference>
<dbReference type="Gene3D" id="3.30.230.90">
    <property type="match status" value="1"/>
</dbReference>
<dbReference type="STRING" id="1382522.W6MRP4"/>
<dbReference type="HOGENOM" id="CLU_1886075_0_0_1"/>
<dbReference type="GeneID" id="34522395"/>
<dbReference type="InterPro" id="IPR018854">
    <property type="entry name" value="Psome_chaperone_3/4"/>
</dbReference>
<gene>
    <name evidence="1" type="ORF">KUCA_T00005004001</name>
</gene>
<dbReference type="InterPro" id="IPR053720">
    <property type="entry name" value="Psm_Assembly_Chaperone"/>
</dbReference>
<evidence type="ECO:0008006" key="3">
    <source>
        <dbReference type="Google" id="ProtNLM"/>
    </source>
</evidence>
<organism evidence="1 2">
    <name type="scientific">Kuraishia capsulata CBS 1993</name>
    <dbReference type="NCBI Taxonomy" id="1382522"/>
    <lineage>
        <taxon>Eukaryota</taxon>
        <taxon>Fungi</taxon>
        <taxon>Dikarya</taxon>
        <taxon>Ascomycota</taxon>
        <taxon>Saccharomycotina</taxon>
        <taxon>Pichiomycetes</taxon>
        <taxon>Pichiales</taxon>
        <taxon>Pichiaceae</taxon>
        <taxon>Kuraishia</taxon>
    </lineage>
</organism>
<dbReference type="Pfam" id="PF10448">
    <property type="entry name" value="POC3_POC4"/>
    <property type="match status" value="1"/>
</dbReference>
<keyword evidence="2" id="KW-1185">Reference proteome</keyword>
<reference evidence="1" key="2">
    <citation type="submission" date="2014-02" db="EMBL/GenBank/DDBJ databases">
        <title>Complete DNA sequence of /Kuraishia capsulata/ illustrates novel genomic features among budding yeasts (/Saccharomycotina/).</title>
        <authorList>
            <person name="Morales L."/>
            <person name="Noel B."/>
            <person name="Porcel B."/>
            <person name="Marcet-Houben M."/>
            <person name="Hullo M-F."/>
            <person name="Sacerdot C."/>
            <person name="Tekaia F."/>
            <person name="Leh-Louis V."/>
            <person name="Despons L."/>
            <person name="Khanna V."/>
            <person name="Aury J-M."/>
            <person name="Barbe V."/>
            <person name="Couloux A."/>
            <person name="Labadie K."/>
            <person name="Pelletier E."/>
            <person name="Souciet J-L."/>
            <person name="Boekhout T."/>
            <person name="Gabaldon T."/>
            <person name="Wincker P."/>
            <person name="Dujon B."/>
        </authorList>
    </citation>
    <scope>NUCLEOTIDE SEQUENCE</scope>
    <source>
        <strain evidence="1">CBS 1993</strain>
    </source>
</reference>
<dbReference type="OrthoDB" id="3980246at2759"/>
<name>W6MRP4_9ASCO</name>
<dbReference type="EMBL" id="HG793130">
    <property type="protein sequence ID" value="CDK29018.1"/>
    <property type="molecule type" value="Genomic_DNA"/>
</dbReference>
<accession>W6MRP4</accession>
<proteinExistence type="predicted"/>
<sequence>MSDNHTQVIDTYENNEISAQIIEFQDKSVIHLALNGEKDTTIDIPLPLTPGIKLASESTSSRISPVVLLGNQQNLKTMVMANQIGTLFYTFSPEPKNLILITSSKLWNEKDDASNADFQKLAFILGLLKRCAGFP</sequence>